<reference evidence="1" key="1">
    <citation type="submission" date="2021-12" db="EMBL/GenBank/DDBJ databases">
        <authorList>
            <person name="Li Y."/>
        </authorList>
    </citation>
    <scope>NUCLEOTIDE SEQUENCE</scope>
    <source>
        <strain evidence="1">DKSPLA3</strain>
    </source>
</reference>
<keyword evidence="1" id="KW-0378">Hydrolase</keyword>
<keyword evidence="2" id="KW-1185">Reference proteome</keyword>
<dbReference type="GO" id="GO:0006508">
    <property type="term" value="P:proteolysis"/>
    <property type="evidence" value="ECO:0007669"/>
    <property type="project" value="UniProtKB-KW"/>
</dbReference>
<dbReference type="Proteomes" id="UP001139089">
    <property type="component" value="Unassembled WGS sequence"/>
</dbReference>
<dbReference type="InterPro" id="IPR001969">
    <property type="entry name" value="Aspartic_peptidase_AS"/>
</dbReference>
<dbReference type="Pfam" id="PF13975">
    <property type="entry name" value="gag-asp_proteas"/>
    <property type="match status" value="1"/>
</dbReference>
<dbReference type="CDD" id="cd05483">
    <property type="entry name" value="retropepsin_like_bacteria"/>
    <property type="match status" value="1"/>
</dbReference>
<keyword evidence="1" id="KW-0645">Protease</keyword>
<evidence type="ECO:0000313" key="2">
    <source>
        <dbReference type="Proteomes" id="UP001139089"/>
    </source>
</evidence>
<organism evidence="1 2">
    <name type="scientific">Rhizobium quercicola</name>
    <dbReference type="NCBI Taxonomy" id="2901226"/>
    <lineage>
        <taxon>Bacteria</taxon>
        <taxon>Pseudomonadati</taxon>
        <taxon>Pseudomonadota</taxon>
        <taxon>Alphaproteobacteria</taxon>
        <taxon>Hyphomicrobiales</taxon>
        <taxon>Rhizobiaceae</taxon>
        <taxon>Rhizobium/Agrobacterium group</taxon>
        <taxon>Rhizobium</taxon>
    </lineage>
</organism>
<dbReference type="Gene3D" id="2.40.70.10">
    <property type="entry name" value="Acid Proteases"/>
    <property type="match status" value="1"/>
</dbReference>
<dbReference type="NCBIfam" id="TIGR02281">
    <property type="entry name" value="clan_AA_DTGA"/>
    <property type="match status" value="1"/>
</dbReference>
<dbReference type="PROSITE" id="PS00141">
    <property type="entry name" value="ASP_PROTEASE"/>
    <property type="match status" value="1"/>
</dbReference>
<proteinExistence type="predicted"/>
<accession>A0A9X1NTL6</accession>
<dbReference type="GO" id="GO:0004190">
    <property type="term" value="F:aspartic-type endopeptidase activity"/>
    <property type="evidence" value="ECO:0007669"/>
    <property type="project" value="InterPro"/>
</dbReference>
<dbReference type="RefSeq" id="WP_231815378.1">
    <property type="nucleotide sequence ID" value="NZ_JAJOZR010000008.1"/>
</dbReference>
<dbReference type="SUPFAM" id="SSF50630">
    <property type="entry name" value="Acid proteases"/>
    <property type="match status" value="1"/>
</dbReference>
<dbReference type="EC" id="3.4.23.-" evidence="1"/>
<dbReference type="EMBL" id="JAJOZR010000008">
    <property type="protein sequence ID" value="MCD7110198.1"/>
    <property type="molecule type" value="Genomic_DNA"/>
</dbReference>
<sequence length="176" mass="18182">MMSRVLMIAGLAGLCAYTLPTLTGRYLDRTPARTSALPAKPAAADPAMRAAAGAREVVLPAGPGGHFSTTLDINGRSVRGLIDTGATVVALNESTARRIGLSLSTLDYSISVSTANGLAKAASVTLKRIKVGNIAVENVAAMVLPDTALSDTLVGMSFLNRLSSFAVEDGALRLRR</sequence>
<dbReference type="InterPro" id="IPR021109">
    <property type="entry name" value="Peptidase_aspartic_dom_sf"/>
</dbReference>
<evidence type="ECO:0000313" key="1">
    <source>
        <dbReference type="EMBL" id="MCD7110198.1"/>
    </source>
</evidence>
<dbReference type="InterPro" id="IPR034122">
    <property type="entry name" value="Retropepsin-like_bacterial"/>
</dbReference>
<dbReference type="InterPro" id="IPR011969">
    <property type="entry name" value="Clan_AA_Asp_peptidase_C"/>
</dbReference>
<name>A0A9X1NTL6_9HYPH</name>
<protein>
    <submittedName>
        <fullName evidence="1">TIGR02281 family clan AA aspartic protease</fullName>
        <ecNumber evidence="1">3.4.23.-</ecNumber>
    </submittedName>
</protein>
<dbReference type="AlphaFoldDB" id="A0A9X1NTL6"/>
<comment type="caution">
    <text evidence="1">The sequence shown here is derived from an EMBL/GenBank/DDBJ whole genome shotgun (WGS) entry which is preliminary data.</text>
</comment>
<gene>
    <name evidence="1" type="ORF">LRX75_14235</name>
</gene>